<dbReference type="eggNOG" id="COG1683">
    <property type="taxonomic scope" value="Bacteria"/>
</dbReference>
<evidence type="ECO:0000259" key="1">
    <source>
        <dbReference type="Pfam" id="PF08349"/>
    </source>
</evidence>
<keyword evidence="3" id="KW-1185">Reference proteome</keyword>
<dbReference type="KEGG" id="sde:Sde_2713"/>
<dbReference type="AlphaFoldDB" id="Q21H56"/>
<evidence type="ECO:0000313" key="2">
    <source>
        <dbReference type="EMBL" id="ABD81973.1"/>
    </source>
</evidence>
<dbReference type="PIRSF" id="PIRSF037004">
    <property type="entry name" value="UCP037004"/>
    <property type="match status" value="1"/>
</dbReference>
<dbReference type="eggNOG" id="COG3272">
    <property type="taxonomic scope" value="Bacteria"/>
</dbReference>
<gene>
    <name evidence="2" type="ordered locus">Sde_2713</name>
</gene>
<reference evidence="2 3" key="1">
    <citation type="journal article" date="2008" name="PLoS Genet.">
        <title>Complete genome sequence of the complex carbohydrate-degrading marine bacterium, Saccharophagus degradans strain 2-40 T.</title>
        <authorList>
            <person name="Weiner R.M."/>
            <person name="Taylor L.E.II."/>
            <person name="Henrissat B."/>
            <person name="Hauser L."/>
            <person name="Land M."/>
            <person name="Coutinho P.M."/>
            <person name="Rancurel C."/>
            <person name="Saunders E.H."/>
            <person name="Longmire A.G."/>
            <person name="Zhang H."/>
            <person name="Bayer E.A."/>
            <person name="Gilbert H.J."/>
            <person name="Larimer F."/>
            <person name="Zhulin I.B."/>
            <person name="Ekborg N.A."/>
            <person name="Lamed R."/>
            <person name="Richardson P.M."/>
            <person name="Borovok I."/>
            <person name="Hutcheson S."/>
        </authorList>
    </citation>
    <scope>NUCLEOTIDE SEQUENCE [LARGE SCALE GENOMIC DNA]</scope>
    <source>
        <strain evidence="3">2-40 / ATCC 43961 / DSM 17024</strain>
    </source>
</reference>
<dbReference type="PANTHER" id="PTHR30087">
    <property type="entry name" value="INNER MEMBRANE PROTEIN"/>
    <property type="match status" value="1"/>
</dbReference>
<dbReference type="InterPro" id="IPR017087">
    <property type="entry name" value="UCP037004"/>
</dbReference>
<dbReference type="Pfam" id="PF08349">
    <property type="entry name" value="DUF1722"/>
    <property type="match status" value="1"/>
</dbReference>
<accession>Q21H56</accession>
<evidence type="ECO:0000313" key="3">
    <source>
        <dbReference type="Proteomes" id="UP000001947"/>
    </source>
</evidence>
<sequence>MCIGGCRVEENKIPVGISSCLLGEEVRFNGGHKQSRFCLDHLSRVFEFQGFCPEVAIGMGVPREPIRLVGSIDAPRAVGTVDASVDVTDALAAYGDEIGRLSHSLCGYILMKNSPSCGLYSAKVYTPKGGVLPGKHAGIFARALKAVNPLLPLEEEGRLNDALLRENFIARVFAYSDWRSSVGEQPTANKIVKFHSRYKYMLMAHGQKPYRELGQMVARAGTAQIDSFAATYIAAFMEAITKPASRKGHSNTLYHMLGYLREEVPGEARQALAASIEEYRKGIVNLAVPVALLKHYLKMHGSDYIKAQAYLEPYANDLGLRNQI</sequence>
<dbReference type="PANTHER" id="PTHR30087:SF0">
    <property type="entry name" value="INNER MEMBRANE PROTEIN"/>
    <property type="match status" value="1"/>
</dbReference>
<protein>
    <recommendedName>
        <fullName evidence="1">DUF1722 domain-containing protein</fullName>
    </recommendedName>
</protein>
<dbReference type="EMBL" id="CP000282">
    <property type="protein sequence ID" value="ABD81973.1"/>
    <property type="molecule type" value="Genomic_DNA"/>
</dbReference>
<name>Q21H56_SACD2</name>
<feature type="domain" description="DUF1722" evidence="1">
    <location>
        <begin position="199"/>
        <end position="314"/>
    </location>
</feature>
<dbReference type="Proteomes" id="UP000001947">
    <property type="component" value="Chromosome"/>
</dbReference>
<dbReference type="InterPro" id="IPR007553">
    <property type="entry name" value="2-thiour_desulf"/>
</dbReference>
<dbReference type="InterPro" id="IPR013560">
    <property type="entry name" value="DUF1722"/>
</dbReference>
<dbReference type="HOGENOM" id="CLU_076318_0_0_6"/>
<organism evidence="2 3">
    <name type="scientific">Saccharophagus degradans (strain 2-40 / ATCC 43961 / DSM 17024)</name>
    <dbReference type="NCBI Taxonomy" id="203122"/>
    <lineage>
        <taxon>Bacteria</taxon>
        <taxon>Pseudomonadati</taxon>
        <taxon>Pseudomonadota</taxon>
        <taxon>Gammaproteobacteria</taxon>
        <taxon>Cellvibrionales</taxon>
        <taxon>Cellvibrionaceae</taxon>
        <taxon>Saccharophagus</taxon>
    </lineage>
</organism>
<dbReference type="OrthoDB" id="495783at2"/>
<proteinExistence type="predicted"/>
<dbReference type="Pfam" id="PF04463">
    <property type="entry name" value="2-thiour_desulf"/>
    <property type="match status" value="1"/>
</dbReference>
<dbReference type="STRING" id="203122.Sde_2713"/>